<evidence type="ECO:0000313" key="4">
    <source>
        <dbReference type="Proteomes" id="UP001612928"/>
    </source>
</evidence>
<dbReference type="EMBL" id="JBITMB010000010">
    <property type="protein sequence ID" value="MFI7444902.1"/>
    <property type="molecule type" value="Genomic_DNA"/>
</dbReference>
<feature type="region of interest" description="Disordered" evidence="1">
    <location>
        <begin position="1"/>
        <end position="65"/>
    </location>
</feature>
<dbReference type="Pfam" id="PF18970">
    <property type="entry name" value="DUF5709"/>
    <property type="match status" value="1"/>
</dbReference>
<evidence type="ECO:0000256" key="1">
    <source>
        <dbReference type="SAM" id="MobiDB-lite"/>
    </source>
</evidence>
<gene>
    <name evidence="3" type="ORF">ACIBP5_33425</name>
</gene>
<evidence type="ECO:0000313" key="3">
    <source>
        <dbReference type="EMBL" id="MFI7444902.1"/>
    </source>
</evidence>
<feature type="domain" description="DUF5709" evidence="2">
    <location>
        <begin position="8"/>
        <end position="39"/>
    </location>
</feature>
<protein>
    <submittedName>
        <fullName evidence="3">DUF5709 domain-containing protein</fullName>
    </submittedName>
</protein>
<name>A0ABW8ADP7_9ACTN</name>
<comment type="caution">
    <text evidence="3">The sequence shown here is derived from an EMBL/GenBank/DDBJ whole genome shotgun (WGS) entry which is preliminary data.</text>
</comment>
<dbReference type="Proteomes" id="UP001612928">
    <property type="component" value="Unassembled WGS sequence"/>
</dbReference>
<reference evidence="3 4" key="1">
    <citation type="submission" date="2024-10" db="EMBL/GenBank/DDBJ databases">
        <title>The Natural Products Discovery Center: Release of the First 8490 Sequenced Strains for Exploring Actinobacteria Biosynthetic Diversity.</title>
        <authorList>
            <person name="Kalkreuter E."/>
            <person name="Kautsar S.A."/>
            <person name="Yang D."/>
            <person name="Bader C.D."/>
            <person name="Teijaro C.N."/>
            <person name="Fluegel L."/>
            <person name="Davis C.M."/>
            <person name="Simpson J.R."/>
            <person name="Lauterbach L."/>
            <person name="Steele A.D."/>
            <person name="Gui C."/>
            <person name="Meng S."/>
            <person name="Li G."/>
            <person name="Viehrig K."/>
            <person name="Ye F."/>
            <person name="Su P."/>
            <person name="Kiefer A.F."/>
            <person name="Nichols A."/>
            <person name="Cepeda A.J."/>
            <person name="Yan W."/>
            <person name="Fan B."/>
            <person name="Jiang Y."/>
            <person name="Adhikari A."/>
            <person name="Zheng C.-J."/>
            <person name="Schuster L."/>
            <person name="Cowan T.M."/>
            <person name="Smanski M.J."/>
            <person name="Chevrette M.G."/>
            <person name="De Carvalho L.P.S."/>
            <person name="Shen B."/>
        </authorList>
    </citation>
    <scope>NUCLEOTIDE SEQUENCE [LARGE SCALE GENOMIC DNA]</scope>
    <source>
        <strain evidence="3 4">NPDC049503</strain>
    </source>
</reference>
<sequence>MQSGDDLRPAGRLVAPDEGAHADTEPDEVARKVGPDAAATPPRRPRCVWNRSEPCPRRPAEEKDT</sequence>
<dbReference type="RefSeq" id="WP_397025234.1">
    <property type="nucleotide sequence ID" value="NZ_JBITMB010000010.1"/>
</dbReference>
<proteinExistence type="predicted"/>
<keyword evidence="4" id="KW-1185">Reference proteome</keyword>
<feature type="compositionally biased region" description="Basic and acidic residues" evidence="1">
    <location>
        <begin position="18"/>
        <end position="34"/>
    </location>
</feature>
<accession>A0ABW8ADP7</accession>
<organism evidence="3 4">
    <name type="scientific">Nonomuraea indica</name>
    <dbReference type="NCBI Taxonomy" id="1581193"/>
    <lineage>
        <taxon>Bacteria</taxon>
        <taxon>Bacillati</taxon>
        <taxon>Actinomycetota</taxon>
        <taxon>Actinomycetes</taxon>
        <taxon>Streptosporangiales</taxon>
        <taxon>Streptosporangiaceae</taxon>
        <taxon>Nonomuraea</taxon>
    </lineage>
</organism>
<evidence type="ECO:0000259" key="2">
    <source>
        <dbReference type="Pfam" id="PF18970"/>
    </source>
</evidence>
<dbReference type="InterPro" id="IPR043763">
    <property type="entry name" value="DUF5709"/>
</dbReference>
<feature type="compositionally biased region" description="Basic and acidic residues" evidence="1">
    <location>
        <begin position="54"/>
        <end position="65"/>
    </location>
</feature>